<keyword evidence="4" id="KW-1185">Reference proteome</keyword>
<feature type="domain" description="XPG N-terminal" evidence="2">
    <location>
        <begin position="1"/>
        <end position="103"/>
    </location>
</feature>
<dbReference type="InterPro" id="IPR029060">
    <property type="entry name" value="PIN-like_dom_sf"/>
</dbReference>
<evidence type="ECO:0000313" key="4">
    <source>
        <dbReference type="Proteomes" id="UP001396898"/>
    </source>
</evidence>
<dbReference type="Proteomes" id="UP001396898">
    <property type="component" value="Unassembled WGS sequence"/>
</dbReference>
<organism evidence="3 4">
    <name type="scientific">Apiospora marii</name>
    <dbReference type="NCBI Taxonomy" id="335849"/>
    <lineage>
        <taxon>Eukaryota</taxon>
        <taxon>Fungi</taxon>
        <taxon>Dikarya</taxon>
        <taxon>Ascomycota</taxon>
        <taxon>Pezizomycotina</taxon>
        <taxon>Sordariomycetes</taxon>
        <taxon>Xylariomycetidae</taxon>
        <taxon>Amphisphaeriales</taxon>
        <taxon>Apiosporaceae</taxon>
        <taxon>Apiospora</taxon>
    </lineage>
</organism>
<dbReference type="Pfam" id="PF00752">
    <property type="entry name" value="XPG_N"/>
    <property type="match status" value="1"/>
</dbReference>
<gene>
    <name evidence="3" type="ORF">PG991_015336</name>
</gene>
<accession>A0ABR1R227</accession>
<sequence>MGVKGFWEAVTADYPGRTVRLWELNAEHVAKTGRPMRIAVDAPIDVYKYKTATDHVTADKKYGGMNHPTRTLFYHVCHLLAAGVEPVYVYDGPGKPPIKRQKQTSAPGPYRPYTPSAACQLRSEAE</sequence>
<protein>
    <recommendedName>
        <fullName evidence="2">XPG N-terminal domain-containing protein</fullName>
    </recommendedName>
</protein>
<name>A0ABR1R227_9PEZI</name>
<evidence type="ECO:0000259" key="2">
    <source>
        <dbReference type="Pfam" id="PF00752"/>
    </source>
</evidence>
<dbReference type="SUPFAM" id="SSF88723">
    <property type="entry name" value="PIN domain-like"/>
    <property type="match status" value="1"/>
</dbReference>
<evidence type="ECO:0000256" key="1">
    <source>
        <dbReference type="SAM" id="MobiDB-lite"/>
    </source>
</evidence>
<proteinExistence type="predicted"/>
<comment type="caution">
    <text evidence="3">The sequence shown here is derived from an EMBL/GenBank/DDBJ whole genome shotgun (WGS) entry which is preliminary data.</text>
</comment>
<dbReference type="Gene3D" id="3.40.50.1010">
    <property type="entry name" value="5'-nuclease"/>
    <property type="match status" value="1"/>
</dbReference>
<reference evidence="3 4" key="1">
    <citation type="submission" date="2023-01" db="EMBL/GenBank/DDBJ databases">
        <title>Analysis of 21 Apiospora genomes using comparative genomics revels a genus with tremendous synthesis potential of carbohydrate active enzymes and secondary metabolites.</title>
        <authorList>
            <person name="Sorensen T."/>
        </authorList>
    </citation>
    <scope>NUCLEOTIDE SEQUENCE [LARGE SCALE GENOMIC DNA]</scope>
    <source>
        <strain evidence="3 4">CBS 20057</strain>
    </source>
</reference>
<evidence type="ECO:0000313" key="3">
    <source>
        <dbReference type="EMBL" id="KAK7995869.1"/>
    </source>
</evidence>
<dbReference type="EMBL" id="JAQQWI010000022">
    <property type="protein sequence ID" value="KAK7995869.1"/>
    <property type="molecule type" value="Genomic_DNA"/>
</dbReference>
<dbReference type="InterPro" id="IPR006085">
    <property type="entry name" value="XPG_DNA_repair_N"/>
</dbReference>
<feature type="region of interest" description="Disordered" evidence="1">
    <location>
        <begin position="93"/>
        <end position="126"/>
    </location>
</feature>